<name>A0ACC2AXM5_DIPCM</name>
<evidence type="ECO:0000313" key="1">
    <source>
        <dbReference type="EMBL" id="KAJ7522293.1"/>
    </source>
</evidence>
<accession>A0ACC2AXM5</accession>
<organism evidence="1 2">
    <name type="scientific">Diphasiastrum complanatum</name>
    <name type="common">Issler's clubmoss</name>
    <name type="synonym">Lycopodium complanatum</name>
    <dbReference type="NCBI Taxonomy" id="34168"/>
    <lineage>
        <taxon>Eukaryota</taxon>
        <taxon>Viridiplantae</taxon>
        <taxon>Streptophyta</taxon>
        <taxon>Embryophyta</taxon>
        <taxon>Tracheophyta</taxon>
        <taxon>Lycopodiopsida</taxon>
        <taxon>Lycopodiales</taxon>
        <taxon>Lycopodiaceae</taxon>
        <taxon>Lycopodioideae</taxon>
        <taxon>Diphasiastrum</taxon>
    </lineage>
</organism>
<dbReference type="Proteomes" id="UP001162992">
    <property type="component" value="Chromosome 18"/>
</dbReference>
<keyword evidence="2" id="KW-1185">Reference proteome</keyword>
<protein>
    <submittedName>
        <fullName evidence="1">Uncharacterized protein</fullName>
    </submittedName>
</protein>
<comment type="caution">
    <text evidence="1">The sequence shown here is derived from an EMBL/GenBank/DDBJ whole genome shotgun (WGS) entry which is preliminary data.</text>
</comment>
<dbReference type="EMBL" id="CM055109">
    <property type="protein sequence ID" value="KAJ7522293.1"/>
    <property type="molecule type" value="Genomic_DNA"/>
</dbReference>
<gene>
    <name evidence="1" type="ORF">O6H91_18G005100</name>
</gene>
<proteinExistence type="predicted"/>
<evidence type="ECO:0000313" key="2">
    <source>
        <dbReference type="Proteomes" id="UP001162992"/>
    </source>
</evidence>
<sequence length="181" mass="20129">MATGYHHDHSHCQGHGHGHGHPEAPIEGKLVRVFSKANPEFYLTGLEDGSVLMRPANVSDPHQIWIKDDSWGARLQDAAGSPAFALINRATGKALSHGNSENEQVVLAPIDRNSVEDDVLWTTSDDLGHGFRTLRLYNNVNLNLDADHGDKKHGGIKDGTRLILFHWVKDHENQFWKIVPV</sequence>
<reference evidence="2" key="1">
    <citation type="journal article" date="2024" name="Proc. Natl. Acad. Sci. U.S.A.">
        <title>Extraordinary preservation of gene collinearity over three hundred million years revealed in homosporous lycophytes.</title>
        <authorList>
            <person name="Li C."/>
            <person name="Wickell D."/>
            <person name="Kuo L.Y."/>
            <person name="Chen X."/>
            <person name="Nie B."/>
            <person name="Liao X."/>
            <person name="Peng D."/>
            <person name="Ji J."/>
            <person name="Jenkins J."/>
            <person name="Williams M."/>
            <person name="Shu S."/>
            <person name="Plott C."/>
            <person name="Barry K."/>
            <person name="Rajasekar S."/>
            <person name="Grimwood J."/>
            <person name="Han X."/>
            <person name="Sun S."/>
            <person name="Hou Z."/>
            <person name="He W."/>
            <person name="Dai G."/>
            <person name="Sun C."/>
            <person name="Schmutz J."/>
            <person name="Leebens-Mack J.H."/>
            <person name="Li F.W."/>
            <person name="Wang L."/>
        </authorList>
    </citation>
    <scope>NUCLEOTIDE SEQUENCE [LARGE SCALE GENOMIC DNA]</scope>
    <source>
        <strain evidence="2">cv. PW_Plant_1</strain>
    </source>
</reference>